<evidence type="ECO:0000256" key="6">
    <source>
        <dbReference type="SAM" id="MobiDB-lite"/>
    </source>
</evidence>
<keyword evidence="7" id="KW-1133">Transmembrane helix</keyword>
<gene>
    <name evidence="9" type="ORF">C5167_012249</name>
</gene>
<evidence type="ECO:0000313" key="9">
    <source>
        <dbReference type="EMBL" id="RZC53397.1"/>
    </source>
</evidence>
<feature type="compositionally biased region" description="Basic and acidic residues" evidence="6">
    <location>
        <begin position="10"/>
        <end position="44"/>
    </location>
</feature>
<dbReference type="GO" id="GO:0006302">
    <property type="term" value="P:double-strand break repair"/>
    <property type="evidence" value="ECO:0007669"/>
    <property type="project" value="TreeGrafter"/>
</dbReference>
<name>A0A4Y7IXL9_PAPSO</name>
<dbReference type="InterPro" id="IPR036616">
    <property type="entry name" value="Poly(ADP-ribose)pol_reg_dom_sf"/>
</dbReference>
<dbReference type="GO" id="GO:0005730">
    <property type="term" value="C:nucleolus"/>
    <property type="evidence" value="ECO:0007669"/>
    <property type="project" value="TreeGrafter"/>
</dbReference>
<dbReference type="Pfam" id="PF05406">
    <property type="entry name" value="WGR"/>
    <property type="match status" value="1"/>
</dbReference>
<dbReference type="GO" id="GO:1990404">
    <property type="term" value="F:NAD+-protein mono-ADP-ribosyltransferase activity"/>
    <property type="evidence" value="ECO:0007669"/>
    <property type="project" value="TreeGrafter"/>
</dbReference>
<evidence type="ECO:0000259" key="8">
    <source>
        <dbReference type="PROSITE" id="PS51977"/>
    </source>
</evidence>
<dbReference type="SUPFAM" id="SSF142921">
    <property type="entry name" value="WGR domain-like"/>
    <property type="match status" value="1"/>
</dbReference>
<keyword evidence="3" id="KW-0808">Transferase</keyword>
<evidence type="ECO:0000256" key="4">
    <source>
        <dbReference type="ARBA" id="ARBA00023027"/>
    </source>
</evidence>
<dbReference type="Proteomes" id="UP000316621">
    <property type="component" value="Chromosome 3"/>
</dbReference>
<keyword evidence="7" id="KW-0472">Membrane</keyword>
<keyword evidence="10" id="KW-1185">Reference proteome</keyword>
<proteinExistence type="predicted"/>
<dbReference type="InterPro" id="IPR036930">
    <property type="entry name" value="WGR_dom_sf"/>
</dbReference>
<accession>A0A4Y7IXL9</accession>
<keyword evidence="4" id="KW-0520">NAD</keyword>
<keyword evidence="2" id="KW-0328">Glycosyltransferase</keyword>
<dbReference type="GO" id="GO:0003950">
    <property type="term" value="F:NAD+ poly-ADP-ribosyltransferase activity"/>
    <property type="evidence" value="ECO:0007669"/>
    <property type="project" value="UniProtKB-EC"/>
</dbReference>
<dbReference type="InterPro" id="IPR008893">
    <property type="entry name" value="WGR_domain"/>
</dbReference>
<dbReference type="Gramene" id="RZC53397">
    <property type="protein sequence ID" value="RZC53397"/>
    <property type="gene ID" value="C5167_012249"/>
</dbReference>
<feature type="domain" description="WGR" evidence="8">
    <location>
        <begin position="55"/>
        <end position="177"/>
    </location>
</feature>
<dbReference type="SMART" id="SM00773">
    <property type="entry name" value="WGR"/>
    <property type="match status" value="1"/>
</dbReference>
<evidence type="ECO:0000256" key="2">
    <source>
        <dbReference type="ARBA" id="ARBA00022676"/>
    </source>
</evidence>
<evidence type="ECO:0000256" key="3">
    <source>
        <dbReference type="ARBA" id="ARBA00022679"/>
    </source>
</evidence>
<dbReference type="GO" id="GO:0070212">
    <property type="term" value="P:protein poly-ADP-ribosylation"/>
    <property type="evidence" value="ECO:0007669"/>
    <property type="project" value="TreeGrafter"/>
</dbReference>
<feature type="transmembrane region" description="Helical" evidence="7">
    <location>
        <begin position="200"/>
        <end position="223"/>
    </location>
</feature>
<dbReference type="PROSITE" id="PS51977">
    <property type="entry name" value="WGR"/>
    <property type="match status" value="1"/>
</dbReference>
<dbReference type="EMBL" id="CM010717">
    <property type="protein sequence ID" value="RZC53397.1"/>
    <property type="molecule type" value="Genomic_DNA"/>
</dbReference>
<dbReference type="AlphaFoldDB" id="A0A4Y7IXL9"/>
<dbReference type="Pfam" id="PF07808">
    <property type="entry name" value="RED_N"/>
    <property type="match status" value="1"/>
</dbReference>
<dbReference type="InterPro" id="IPR050800">
    <property type="entry name" value="ARTD/PARP"/>
</dbReference>
<feature type="region of interest" description="Disordered" evidence="6">
    <location>
        <begin position="1"/>
        <end position="55"/>
    </location>
</feature>
<evidence type="ECO:0000313" key="10">
    <source>
        <dbReference type="Proteomes" id="UP000316621"/>
    </source>
</evidence>
<dbReference type="PANTHER" id="PTHR10459:SF60">
    <property type="entry name" value="POLY [ADP-RIBOSE] POLYMERASE 2"/>
    <property type="match status" value="1"/>
</dbReference>
<reference evidence="9 10" key="1">
    <citation type="journal article" date="2018" name="Science">
        <title>The opium poppy genome and morphinan production.</title>
        <authorList>
            <person name="Guo L."/>
            <person name="Winzer T."/>
            <person name="Yang X."/>
            <person name="Li Y."/>
            <person name="Ning Z."/>
            <person name="He Z."/>
            <person name="Teodor R."/>
            <person name="Lu Y."/>
            <person name="Bowser T.A."/>
            <person name="Graham I.A."/>
            <person name="Ye K."/>
        </authorList>
    </citation>
    <scope>NUCLEOTIDE SEQUENCE [LARGE SCALE GENOMIC DNA]</scope>
    <source>
        <strain evidence="10">cv. HN1</strain>
        <tissue evidence="9">Leaves</tissue>
    </source>
</reference>
<dbReference type="EC" id="2.4.2.30" evidence="1"/>
<dbReference type="STRING" id="3469.A0A4Y7IXL9"/>
<sequence length="307" mass="34797">MSSSKKNHYKDKMMNRKNRGGGEKPEDPELPKYRDRAKEGREDQNPDYEASELGSFHAVAPPSVVDLRPEDAMKISIENSKYLGGIGLCGGEIYDAMLNQTNLSDNNKSDDGGDLMVFTRWGRVGVKGQNKLQGPFTSRDEAIQEFEESFYANTKYVCHPKLYTWLEMDYEETDSESVQRMIEIGYDAEKLPLGKLSKSTIFKADVVLAFIGWGVLMSLLLVVSSKFAKEEHVVTIRTATAKSVYQWIVKPQTTVKLNEMFLLGLNVPYSGSWNYNINGVKHNTNLTCGINLGSMVWWDTFYHDERV</sequence>
<evidence type="ECO:0000256" key="1">
    <source>
        <dbReference type="ARBA" id="ARBA00012020"/>
    </source>
</evidence>
<dbReference type="PANTHER" id="PTHR10459">
    <property type="entry name" value="DNA LIGASE"/>
    <property type="match status" value="1"/>
</dbReference>
<keyword evidence="7" id="KW-0812">Transmembrane</keyword>
<dbReference type="SUPFAM" id="SSF47587">
    <property type="entry name" value="Domain of poly(ADP-ribose) polymerase"/>
    <property type="match status" value="1"/>
</dbReference>
<organism evidence="9 10">
    <name type="scientific">Papaver somniferum</name>
    <name type="common">Opium poppy</name>
    <dbReference type="NCBI Taxonomy" id="3469"/>
    <lineage>
        <taxon>Eukaryota</taxon>
        <taxon>Viridiplantae</taxon>
        <taxon>Streptophyta</taxon>
        <taxon>Embryophyta</taxon>
        <taxon>Tracheophyta</taxon>
        <taxon>Spermatophyta</taxon>
        <taxon>Magnoliopsida</taxon>
        <taxon>Ranunculales</taxon>
        <taxon>Papaveraceae</taxon>
        <taxon>Papaveroideae</taxon>
        <taxon>Papaver</taxon>
    </lineage>
</organism>
<comment type="catalytic activity">
    <reaction evidence="5">
        <text>NAD(+) + (ADP-D-ribosyl)n-acceptor = nicotinamide + (ADP-D-ribosyl)n+1-acceptor + H(+).</text>
        <dbReference type="EC" id="2.4.2.30"/>
    </reaction>
</comment>
<evidence type="ECO:0000256" key="7">
    <source>
        <dbReference type="SAM" id="Phobius"/>
    </source>
</evidence>
<protein>
    <recommendedName>
        <fullName evidence="1">NAD(+) ADP-ribosyltransferase</fullName>
        <ecNumber evidence="1">2.4.2.30</ecNumber>
    </recommendedName>
</protein>
<dbReference type="InterPro" id="IPR012916">
    <property type="entry name" value="RED_N"/>
</dbReference>
<evidence type="ECO:0000256" key="5">
    <source>
        <dbReference type="ARBA" id="ARBA00033987"/>
    </source>
</evidence>